<dbReference type="AlphaFoldDB" id="A0A934J9F7"/>
<organism evidence="1 2">
    <name type="scientific">Paenibacillus roseus</name>
    <dbReference type="NCBI Taxonomy" id="2798579"/>
    <lineage>
        <taxon>Bacteria</taxon>
        <taxon>Bacillati</taxon>
        <taxon>Bacillota</taxon>
        <taxon>Bacilli</taxon>
        <taxon>Bacillales</taxon>
        <taxon>Paenibacillaceae</taxon>
        <taxon>Paenibacillus</taxon>
    </lineage>
</organism>
<protein>
    <submittedName>
        <fullName evidence="1">YqzE family protein</fullName>
    </submittedName>
</protein>
<dbReference type="InterPro" id="IPR025622">
    <property type="entry name" value="YqzE"/>
</dbReference>
<sequence>MANGTDWVKFMTERVVNYMETPREQRKQSRLEARSMREPWLTRWFGLAPLGLKVWWQGHKKRRLK</sequence>
<keyword evidence="2" id="KW-1185">Reference proteome</keyword>
<gene>
    <name evidence="1" type="ORF">JFN88_24050</name>
</gene>
<name>A0A934J9F7_9BACL</name>
<reference evidence="1" key="1">
    <citation type="submission" date="2020-12" db="EMBL/GenBank/DDBJ databases">
        <authorList>
            <person name="Huq M.A."/>
        </authorList>
    </citation>
    <scope>NUCLEOTIDE SEQUENCE</scope>
    <source>
        <strain evidence="1">MAHUQ-46</strain>
    </source>
</reference>
<dbReference type="EMBL" id="JAELUP010000117">
    <property type="protein sequence ID" value="MBJ6364294.1"/>
    <property type="molecule type" value="Genomic_DNA"/>
</dbReference>
<proteinExistence type="predicted"/>
<dbReference type="Proteomes" id="UP000640274">
    <property type="component" value="Unassembled WGS sequence"/>
</dbReference>
<dbReference type="Pfam" id="PF14038">
    <property type="entry name" value="YqzE"/>
    <property type="match status" value="1"/>
</dbReference>
<evidence type="ECO:0000313" key="2">
    <source>
        <dbReference type="Proteomes" id="UP000640274"/>
    </source>
</evidence>
<comment type="caution">
    <text evidence="1">The sequence shown here is derived from an EMBL/GenBank/DDBJ whole genome shotgun (WGS) entry which is preliminary data.</text>
</comment>
<dbReference type="RefSeq" id="WP_199021883.1">
    <property type="nucleotide sequence ID" value="NZ_JAELUP010000117.1"/>
</dbReference>
<evidence type="ECO:0000313" key="1">
    <source>
        <dbReference type="EMBL" id="MBJ6364294.1"/>
    </source>
</evidence>
<accession>A0A934J9F7</accession>